<feature type="compositionally biased region" description="Low complexity" evidence="1">
    <location>
        <begin position="165"/>
        <end position="181"/>
    </location>
</feature>
<feature type="region of interest" description="Disordered" evidence="1">
    <location>
        <begin position="76"/>
        <end position="144"/>
    </location>
</feature>
<gene>
    <name evidence="2" type="ORF">CAUPRSCDRAFT_11868</name>
</gene>
<feature type="region of interest" description="Disordered" evidence="1">
    <location>
        <begin position="637"/>
        <end position="658"/>
    </location>
</feature>
<dbReference type="AlphaFoldDB" id="A0A4P9WY70"/>
<evidence type="ECO:0000313" key="2">
    <source>
        <dbReference type="EMBL" id="RKO96440.1"/>
    </source>
</evidence>
<dbReference type="EMBL" id="ML009950">
    <property type="protein sequence ID" value="RKO96440.1"/>
    <property type="molecule type" value="Genomic_DNA"/>
</dbReference>
<proteinExistence type="predicted"/>
<feature type="region of interest" description="Disordered" evidence="1">
    <location>
        <begin position="159"/>
        <end position="201"/>
    </location>
</feature>
<accession>A0A4P9WY70</accession>
<organism evidence="2 3">
    <name type="scientific">Caulochytrium protostelioides</name>
    <dbReference type="NCBI Taxonomy" id="1555241"/>
    <lineage>
        <taxon>Eukaryota</taxon>
        <taxon>Fungi</taxon>
        <taxon>Fungi incertae sedis</taxon>
        <taxon>Chytridiomycota</taxon>
        <taxon>Chytridiomycota incertae sedis</taxon>
        <taxon>Chytridiomycetes</taxon>
        <taxon>Caulochytriales</taxon>
        <taxon>Caulochytriaceae</taxon>
        <taxon>Caulochytrium</taxon>
    </lineage>
</organism>
<evidence type="ECO:0000313" key="3">
    <source>
        <dbReference type="Proteomes" id="UP000268535"/>
    </source>
</evidence>
<reference evidence="3" key="1">
    <citation type="journal article" date="2018" name="Nat. Microbiol.">
        <title>Leveraging single-cell genomics to expand the fungal tree of life.</title>
        <authorList>
            <person name="Ahrendt S.R."/>
            <person name="Quandt C.A."/>
            <person name="Ciobanu D."/>
            <person name="Clum A."/>
            <person name="Salamov A."/>
            <person name="Andreopoulos B."/>
            <person name="Cheng J.F."/>
            <person name="Woyke T."/>
            <person name="Pelin A."/>
            <person name="Henrissat B."/>
            <person name="Reynolds N.K."/>
            <person name="Benny G.L."/>
            <person name="Smith M.E."/>
            <person name="James T.Y."/>
            <person name="Grigoriev I.V."/>
        </authorList>
    </citation>
    <scope>NUCLEOTIDE SEQUENCE [LARGE SCALE GENOMIC DNA]</scope>
    <source>
        <strain evidence="3">ATCC 52028</strain>
    </source>
</reference>
<dbReference type="Proteomes" id="UP000268535">
    <property type="component" value="Unassembled WGS sequence"/>
</dbReference>
<name>A0A4P9WY70_9FUNG</name>
<sequence>MAVMTTCATTWTSASPFPTDRRTTSSWWEVVFAESPQEPPQPPVTGAITSGTSAVEASPIELPVRPSLERVDEAHTNADPMHPSMTPNTGYQPGLLHGPEPPSSSHLVGKRTQGDDHGGFQPKRRKPLDEGPGMGLQGSSHNAGSRAYSLVHDPAVGPSGTVAISSQSLGDHSSLSSDYHSILPNGGPANSVKQSKRPAAATQADRVLESWQSHIIMLEKLVADYETYATVLAHHQTLAASSFNNHADLLDNCLALVHKVQLRFTTLLGIQVMKSKNGAPQSGPNTEFLTAEHKVVQLQKWRNLLREAGLMATKANILTTMLKLHLKEKTQRIHAVNLIVNNLNSLKDELHKAYQIRDQIRSDQIRSGTPDQQLASMSTESKAVGATLPKDTDMRAVTAGVAAENFEGKIEALNTHLATLITDYETLKTELAKSPYEIATLDKKTFATDQGEAGNMAAEIEQLEAKHGLLSVEFRKTKELMAKTKNLYGSFVNSFQQRSNSLQNKCMTLVSSNGEVLPIAVVDAKLHEIALILGSMTPLVADTQPVTHRDHASKIRDLFVTGLLELTQKDLTALRNIAPVVPNHTVGHEHDKVDSDPKALRDAAAAWWEGKWNRQINELQASGGPKFYELDEPERVSIGTPLPKKTGQTNSVPRGHRRLQNKPWDLAQLKLPKHF</sequence>
<evidence type="ECO:0000256" key="1">
    <source>
        <dbReference type="SAM" id="MobiDB-lite"/>
    </source>
</evidence>
<protein>
    <submittedName>
        <fullName evidence="2">Uncharacterized protein</fullName>
    </submittedName>
</protein>